<name>A0A8K0STI1_9HYPO</name>
<dbReference type="GO" id="GO:0004065">
    <property type="term" value="F:arylsulfatase activity"/>
    <property type="evidence" value="ECO:0007669"/>
    <property type="project" value="InterPro"/>
</dbReference>
<organism evidence="4 5">
    <name type="scientific">Stachybotrys elegans</name>
    <dbReference type="NCBI Taxonomy" id="80388"/>
    <lineage>
        <taxon>Eukaryota</taxon>
        <taxon>Fungi</taxon>
        <taxon>Dikarya</taxon>
        <taxon>Ascomycota</taxon>
        <taxon>Pezizomycotina</taxon>
        <taxon>Sordariomycetes</taxon>
        <taxon>Hypocreomycetidae</taxon>
        <taxon>Hypocreales</taxon>
        <taxon>Stachybotryaceae</taxon>
        <taxon>Stachybotrys</taxon>
    </lineage>
</organism>
<dbReference type="GO" id="GO:0008449">
    <property type="term" value="F:N-acetylglucosamine-6-sulfatase activity"/>
    <property type="evidence" value="ECO:0007669"/>
    <property type="project" value="TreeGrafter"/>
</dbReference>
<evidence type="ECO:0000259" key="3">
    <source>
        <dbReference type="Pfam" id="PF00884"/>
    </source>
</evidence>
<protein>
    <submittedName>
        <fullName evidence="4">Alkaline-phosphatase-like protein</fullName>
    </submittedName>
</protein>
<reference evidence="4" key="1">
    <citation type="journal article" date="2021" name="Nat. Commun.">
        <title>Genetic determinants of endophytism in the Arabidopsis root mycobiome.</title>
        <authorList>
            <person name="Mesny F."/>
            <person name="Miyauchi S."/>
            <person name="Thiergart T."/>
            <person name="Pickel B."/>
            <person name="Atanasova L."/>
            <person name="Karlsson M."/>
            <person name="Huettel B."/>
            <person name="Barry K.W."/>
            <person name="Haridas S."/>
            <person name="Chen C."/>
            <person name="Bauer D."/>
            <person name="Andreopoulos W."/>
            <person name="Pangilinan J."/>
            <person name="LaButti K."/>
            <person name="Riley R."/>
            <person name="Lipzen A."/>
            <person name="Clum A."/>
            <person name="Drula E."/>
            <person name="Henrissat B."/>
            <person name="Kohler A."/>
            <person name="Grigoriev I.V."/>
            <person name="Martin F.M."/>
            <person name="Hacquard S."/>
        </authorList>
    </citation>
    <scope>NUCLEOTIDE SEQUENCE</scope>
    <source>
        <strain evidence="4">MPI-CAGE-CH-0235</strain>
    </source>
</reference>
<dbReference type="AlphaFoldDB" id="A0A8K0STI1"/>
<feature type="chain" id="PRO_5035455168" evidence="2">
    <location>
        <begin position="22"/>
        <end position="538"/>
    </location>
</feature>
<dbReference type="EMBL" id="JAGPNK010000005">
    <property type="protein sequence ID" value="KAH7320638.1"/>
    <property type="molecule type" value="Genomic_DNA"/>
</dbReference>
<accession>A0A8K0STI1</accession>
<evidence type="ECO:0000256" key="1">
    <source>
        <dbReference type="ARBA" id="ARBA00008779"/>
    </source>
</evidence>
<proteinExistence type="inferred from homology"/>
<dbReference type="PANTHER" id="PTHR43108">
    <property type="entry name" value="N-ACETYLGLUCOSAMINE-6-SULFATASE FAMILY MEMBER"/>
    <property type="match status" value="1"/>
</dbReference>
<dbReference type="Pfam" id="PF00884">
    <property type="entry name" value="Sulfatase"/>
    <property type="match status" value="1"/>
</dbReference>
<gene>
    <name evidence="4" type="ORF">B0I35DRAFT_500760</name>
</gene>
<feature type="domain" description="Sulfatase N-terminal" evidence="3">
    <location>
        <begin position="39"/>
        <end position="333"/>
    </location>
</feature>
<evidence type="ECO:0000313" key="4">
    <source>
        <dbReference type="EMBL" id="KAH7320638.1"/>
    </source>
</evidence>
<dbReference type="InterPro" id="IPR012083">
    <property type="entry name" value="Arylsulfatase"/>
</dbReference>
<dbReference type="GO" id="GO:0005539">
    <property type="term" value="F:glycosaminoglycan binding"/>
    <property type="evidence" value="ECO:0007669"/>
    <property type="project" value="TreeGrafter"/>
</dbReference>
<comment type="similarity">
    <text evidence="1">Belongs to the sulfatase family.</text>
</comment>
<evidence type="ECO:0000256" key="2">
    <source>
        <dbReference type="SAM" id="SignalP"/>
    </source>
</evidence>
<feature type="signal peptide" evidence="2">
    <location>
        <begin position="1"/>
        <end position="21"/>
    </location>
</feature>
<dbReference type="CDD" id="cd16147">
    <property type="entry name" value="G6S"/>
    <property type="match status" value="1"/>
</dbReference>
<dbReference type="Proteomes" id="UP000813444">
    <property type="component" value="Unassembled WGS sequence"/>
</dbReference>
<dbReference type="GO" id="GO:0018958">
    <property type="term" value="P:phenol-containing compound metabolic process"/>
    <property type="evidence" value="ECO:0007669"/>
    <property type="project" value="InterPro"/>
</dbReference>
<dbReference type="InterPro" id="IPR000917">
    <property type="entry name" value="Sulfatase_N"/>
</dbReference>
<sequence>MFQKVCVRLLVTLTWLQAVAARPNFLFIITDDQDAHMDLWTGQMAHNTNVTNVQPPWGGYPKFIDNGYNNHHLGLWLQQAGYSTFYAGKLFNGHTINNYNKPLMSGYTGSNFFLEPYAYEYFNVTTTRNGRAPVSHQGKYSTDLLADTAQEFLDTALQQPEKPFFIALAPVAPHSWLQEVPTTRGGPPQVAERHRNLLQDYQIPRTRNFNPDQPSSVNWISRLPKLNSTVIEYNDEFQRLRLRSLLAVDEMVGRTIRRLEEEGVLDNTYIFYTSDNGFHISQHRLHPGKMCGLETDIRVHLLVRGPGVPQNAIRSAPSTHTDIAPTILKLAGVNITDKKFDGTPIELGIPKEPRSARLEHTAVEFWGVGLLESPYASPSNNGNNTYKGVRIEAEEYAFYYSVWCNGAKEIYDMKGDQGQLTNLLSPTHADKANAFRLYDQPLQAITDRLDALMMVLKTCKEKTCIDPWGALHPEGNVASLKDALNTTYDAFYRGQTKVQFRRCAGGYLLDAEGPLEFEAYNSLEFMQAPYDPDWSIRI</sequence>
<dbReference type="Gene3D" id="3.40.720.10">
    <property type="entry name" value="Alkaline Phosphatase, subunit A"/>
    <property type="match status" value="1"/>
</dbReference>
<dbReference type="OrthoDB" id="96314at2759"/>
<dbReference type="PIRSF" id="PIRSF000972">
    <property type="entry name" value="Arylsulf_plant"/>
    <property type="match status" value="1"/>
</dbReference>
<dbReference type="SUPFAM" id="SSF53649">
    <property type="entry name" value="Alkaline phosphatase-like"/>
    <property type="match status" value="1"/>
</dbReference>
<dbReference type="InterPro" id="IPR017850">
    <property type="entry name" value="Alkaline_phosphatase_core_sf"/>
</dbReference>
<evidence type="ECO:0000313" key="5">
    <source>
        <dbReference type="Proteomes" id="UP000813444"/>
    </source>
</evidence>
<keyword evidence="2" id="KW-0732">Signal</keyword>
<dbReference type="PANTHER" id="PTHR43108:SF8">
    <property type="entry name" value="SD21168P"/>
    <property type="match status" value="1"/>
</dbReference>
<keyword evidence="5" id="KW-1185">Reference proteome</keyword>
<comment type="caution">
    <text evidence="4">The sequence shown here is derived from an EMBL/GenBank/DDBJ whole genome shotgun (WGS) entry which is preliminary data.</text>
</comment>